<feature type="domain" description="Ap4A phosphorylase 1/2 N-terminal" evidence="3">
    <location>
        <begin position="15"/>
        <end position="170"/>
    </location>
</feature>
<dbReference type="PIRSF" id="PIRSF000846">
    <property type="entry name" value="ATP_adenylyltr"/>
    <property type="match status" value="1"/>
</dbReference>
<dbReference type="GO" id="GO:0005524">
    <property type="term" value="F:ATP binding"/>
    <property type="evidence" value="ECO:0007669"/>
    <property type="project" value="InterPro"/>
</dbReference>
<keyword evidence="4" id="KW-0548">Nucleotidyltransferase</keyword>
<dbReference type="RefSeq" id="WP_123712346.1">
    <property type="nucleotide sequence ID" value="NZ_RKHR01000004.1"/>
</dbReference>
<name>A0A3N2DP32_9GAMM</name>
<reference evidence="4 5" key="1">
    <citation type="submission" date="2018-11" db="EMBL/GenBank/DDBJ databases">
        <title>Genomic Encyclopedia of Type Strains, Phase IV (KMG-IV): sequencing the most valuable type-strain genomes for metagenomic binning, comparative biology and taxonomic classification.</title>
        <authorList>
            <person name="Goeker M."/>
        </authorList>
    </citation>
    <scope>NUCLEOTIDE SEQUENCE [LARGE SCALE GENOMIC DNA]</scope>
    <source>
        <strain evidence="4 5">DSM 100316</strain>
    </source>
</reference>
<comment type="caution">
    <text evidence="4">The sequence shown here is derived from an EMBL/GenBank/DDBJ whole genome shotgun (WGS) entry which is preliminary data.</text>
</comment>
<dbReference type="AlphaFoldDB" id="A0A3N2DP32"/>
<dbReference type="Pfam" id="PF09830">
    <property type="entry name" value="ATP_transf"/>
    <property type="match status" value="1"/>
</dbReference>
<gene>
    <name evidence="4" type="ORF">EDC56_2010</name>
</gene>
<proteinExistence type="predicted"/>
<dbReference type="Pfam" id="PF19327">
    <property type="entry name" value="Ap4A_phos_N"/>
    <property type="match status" value="1"/>
</dbReference>
<keyword evidence="5" id="KW-1185">Reference proteome</keyword>
<dbReference type="PANTHER" id="PTHR38420">
    <property type="entry name" value="AP-4-A PHOSPHORYLASE II"/>
    <property type="match status" value="1"/>
</dbReference>
<dbReference type="EMBL" id="RKHR01000004">
    <property type="protein sequence ID" value="ROS01568.1"/>
    <property type="molecule type" value="Genomic_DNA"/>
</dbReference>
<keyword evidence="4" id="KW-0808">Transferase</keyword>
<sequence length="293" mass="31741">MAVIEGKQVALPLSLDDMSDRVKESVAYARHHKALKTIATAGAMAQSDGLPVLIRVCKQQRQRSSSTGVESGNPFLPYDEGLCVGDISATHVCLLNKYNVMPRHVLMVAKHEEAQAMPLTPADFHAFCFTIGALGGLGFYNSSAQAGASVNHKHLQLIASPLGDHGDFPFLNILEKYGPVEGIDCVAELPFDNLVVRLPKMATVAERAKSAYQLYLRMVARLGLICDINGALPPYNLLINRDWLWLVPRTTAEVEGIGINALGYAGAILLTDRGQLQTLKRIGVSALLRQAAK</sequence>
<protein>
    <submittedName>
        <fullName evidence="4">ATP adenylyltransferase</fullName>
    </submittedName>
</protein>
<dbReference type="InterPro" id="IPR036265">
    <property type="entry name" value="HIT-like_sf"/>
</dbReference>
<dbReference type="InterPro" id="IPR045759">
    <property type="entry name" value="Ap4A_phos1/2_N"/>
</dbReference>
<dbReference type="InterPro" id="IPR019200">
    <property type="entry name" value="ATP_adenylylTrfase_C"/>
</dbReference>
<evidence type="ECO:0000259" key="2">
    <source>
        <dbReference type="Pfam" id="PF09830"/>
    </source>
</evidence>
<organism evidence="4 5">
    <name type="scientific">Sinobacterium caligoides</name>
    <dbReference type="NCBI Taxonomy" id="933926"/>
    <lineage>
        <taxon>Bacteria</taxon>
        <taxon>Pseudomonadati</taxon>
        <taxon>Pseudomonadota</taxon>
        <taxon>Gammaproteobacteria</taxon>
        <taxon>Cellvibrionales</taxon>
        <taxon>Spongiibacteraceae</taxon>
        <taxon>Sinobacterium</taxon>
    </lineage>
</organism>
<dbReference type="PANTHER" id="PTHR38420:SF1">
    <property type="entry name" value="PUTATIVE (AFU_ORTHOLOGUE AFUA_5G14690)-RELATED"/>
    <property type="match status" value="1"/>
</dbReference>
<dbReference type="InterPro" id="IPR043171">
    <property type="entry name" value="Ap4A_phos1/2-like"/>
</dbReference>
<dbReference type="SUPFAM" id="SSF54197">
    <property type="entry name" value="HIT-like"/>
    <property type="match status" value="1"/>
</dbReference>
<dbReference type="GO" id="GO:0003877">
    <property type="term" value="F:ATP:ADP adenylyltransferase activity"/>
    <property type="evidence" value="ECO:0007669"/>
    <property type="project" value="InterPro"/>
</dbReference>
<feature type="domain" description="ATP adenylyltransferase C-terminal" evidence="2">
    <location>
        <begin position="188"/>
        <end position="291"/>
    </location>
</feature>
<dbReference type="GO" id="GO:0009117">
    <property type="term" value="P:nucleotide metabolic process"/>
    <property type="evidence" value="ECO:0007669"/>
    <property type="project" value="InterPro"/>
</dbReference>
<evidence type="ECO:0000256" key="1">
    <source>
        <dbReference type="PIRSR" id="PIRSR000846-1"/>
    </source>
</evidence>
<evidence type="ECO:0000313" key="4">
    <source>
        <dbReference type="EMBL" id="ROS01568.1"/>
    </source>
</evidence>
<dbReference type="Proteomes" id="UP000275394">
    <property type="component" value="Unassembled WGS sequence"/>
</dbReference>
<dbReference type="InterPro" id="IPR009163">
    <property type="entry name" value="Ap4A_phos1/2"/>
</dbReference>
<dbReference type="OrthoDB" id="421767at2"/>
<evidence type="ECO:0000259" key="3">
    <source>
        <dbReference type="Pfam" id="PF19327"/>
    </source>
</evidence>
<evidence type="ECO:0000313" key="5">
    <source>
        <dbReference type="Proteomes" id="UP000275394"/>
    </source>
</evidence>
<dbReference type="Gene3D" id="3.30.428.70">
    <property type="match status" value="1"/>
</dbReference>
<feature type="active site" description="Nucleophile" evidence="1">
    <location>
        <position position="154"/>
    </location>
</feature>
<accession>A0A3N2DP32</accession>